<keyword evidence="1 4" id="KW-0808">Transferase</keyword>
<dbReference type="SUPFAM" id="SSF55729">
    <property type="entry name" value="Acyl-CoA N-acyltransferases (Nat)"/>
    <property type="match status" value="1"/>
</dbReference>
<dbReference type="InterPro" id="IPR016181">
    <property type="entry name" value="Acyl_CoA_acyltransferase"/>
</dbReference>
<feature type="domain" description="N-acetyltransferase" evidence="3">
    <location>
        <begin position="19"/>
        <end position="163"/>
    </location>
</feature>
<keyword evidence="2" id="KW-0012">Acyltransferase</keyword>
<dbReference type="Proteomes" id="UP000448943">
    <property type="component" value="Unassembled WGS sequence"/>
</dbReference>
<dbReference type="Gene3D" id="3.40.630.30">
    <property type="match status" value="1"/>
</dbReference>
<dbReference type="CDD" id="cd04301">
    <property type="entry name" value="NAT_SF"/>
    <property type="match status" value="1"/>
</dbReference>
<evidence type="ECO:0000259" key="3">
    <source>
        <dbReference type="PROSITE" id="PS51186"/>
    </source>
</evidence>
<name>A0A6N9Q5Q7_9BACL</name>
<protein>
    <submittedName>
        <fullName evidence="4">N-acetyltransferase</fullName>
    </submittedName>
</protein>
<dbReference type="GO" id="GO:0016747">
    <property type="term" value="F:acyltransferase activity, transferring groups other than amino-acyl groups"/>
    <property type="evidence" value="ECO:0007669"/>
    <property type="project" value="InterPro"/>
</dbReference>
<keyword evidence="5" id="KW-1185">Reference proteome</keyword>
<organism evidence="4 5">
    <name type="scientific">Chengkuizengella marina</name>
    <dbReference type="NCBI Taxonomy" id="2507566"/>
    <lineage>
        <taxon>Bacteria</taxon>
        <taxon>Bacillati</taxon>
        <taxon>Bacillota</taxon>
        <taxon>Bacilli</taxon>
        <taxon>Bacillales</taxon>
        <taxon>Paenibacillaceae</taxon>
        <taxon>Chengkuizengella</taxon>
    </lineage>
</organism>
<dbReference type="PANTHER" id="PTHR43877">
    <property type="entry name" value="AMINOALKYLPHOSPHONATE N-ACETYLTRANSFERASE-RELATED-RELATED"/>
    <property type="match status" value="1"/>
</dbReference>
<evidence type="ECO:0000256" key="1">
    <source>
        <dbReference type="ARBA" id="ARBA00022679"/>
    </source>
</evidence>
<dbReference type="AlphaFoldDB" id="A0A6N9Q5Q7"/>
<sequence length="163" mass="18926">MELIESKLRGGINMNRKKWIIRKAIVDDAKDLKDCMDAAYSKYLSRLKGKQLPPMNIDYEEEISSFPVWVVDSEKEIVGGLILMFENDYTKVANVAVHPDFQGNGLGRNLMDFAEAEAKKRGYFELRLATHILLTENISFYLNLGWEEIDRDDTRVYMRKNIL</sequence>
<evidence type="ECO:0000256" key="2">
    <source>
        <dbReference type="ARBA" id="ARBA00023315"/>
    </source>
</evidence>
<dbReference type="InterPro" id="IPR000182">
    <property type="entry name" value="GNAT_dom"/>
</dbReference>
<dbReference type="Pfam" id="PF13508">
    <property type="entry name" value="Acetyltransf_7"/>
    <property type="match status" value="1"/>
</dbReference>
<accession>A0A6N9Q5Q7</accession>
<gene>
    <name evidence="4" type="ORF">ERL59_14745</name>
</gene>
<evidence type="ECO:0000313" key="5">
    <source>
        <dbReference type="Proteomes" id="UP000448943"/>
    </source>
</evidence>
<evidence type="ECO:0000313" key="4">
    <source>
        <dbReference type="EMBL" id="NBI30205.1"/>
    </source>
</evidence>
<comment type="caution">
    <text evidence="4">The sequence shown here is derived from an EMBL/GenBank/DDBJ whole genome shotgun (WGS) entry which is preliminary data.</text>
</comment>
<dbReference type="InterPro" id="IPR050832">
    <property type="entry name" value="Bact_Acetyltransf"/>
</dbReference>
<reference evidence="4 5" key="1">
    <citation type="submission" date="2019-01" db="EMBL/GenBank/DDBJ databases">
        <title>Chengkuizengella sp. nov., isolated from deep-sea sediment of East Pacific Ocean.</title>
        <authorList>
            <person name="Yang J."/>
            <person name="Lai Q."/>
            <person name="Shao Z."/>
        </authorList>
    </citation>
    <scope>NUCLEOTIDE SEQUENCE [LARGE SCALE GENOMIC DNA]</scope>
    <source>
        <strain evidence="4 5">YPA3-1-1</strain>
    </source>
</reference>
<dbReference type="EMBL" id="SIJB01000030">
    <property type="protein sequence ID" value="NBI30205.1"/>
    <property type="molecule type" value="Genomic_DNA"/>
</dbReference>
<dbReference type="PANTHER" id="PTHR43877:SF2">
    <property type="entry name" value="AMINOALKYLPHOSPHONATE N-ACETYLTRANSFERASE-RELATED"/>
    <property type="match status" value="1"/>
</dbReference>
<dbReference type="PROSITE" id="PS51186">
    <property type="entry name" value="GNAT"/>
    <property type="match status" value="1"/>
</dbReference>
<proteinExistence type="predicted"/>